<protein>
    <recommendedName>
        <fullName evidence="1">F-box domain-containing protein</fullName>
    </recommendedName>
</protein>
<feature type="domain" description="F-box" evidence="1">
    <location>
        <begin position="29"/>
        <end position="63"/>
    </location>
</feature>
<name>A0AAV9U3C2_9PEZI</name>
<accession>A0AAV9U3C2</accession>
<organism evidence="2 3">
    <name type="scientific">Orbilia blumenaviensis</name>
    <dbReference type="NCBI Taxonomy" id="1796055"/>
    <lineage>
        <taxon>Eukaryota</taxon>
        <taxon>Fungi</taxon>
        <taxon>Dikarya</taxon>
        <taxon>Ascomycota</taxon>
        <taxon>Pezizomycotina</taxon>
        <taxon>Orbiliomycetes</taxon>
        <taxon>Orbiliales</taxon>
        <taxon>Orbiliaceae</taxon>
        <taxon>Orbilia</taxon>
    </lineage>
</organism>
<evidence type="ECO:0000259" key="1">
    <source>
        <dbReference type="Pfam" id="PF00646"/>
    </source>
</evidence>
<reference evidence="2 3" key="1">
    <citation type="submission" date="2019-10" db="EMBL/GenBank/DDBJ databases">
        <authorList>
            <person name="Palmer J.M."/>
        </authorList>
    </citation>
    <scope>NUCLEOTIDE SEQUENCE [LARGE SCALE GENOMIC DNA]</scope>
    <source>
        <strain evidence="2 3">TWF730</strain>
    </source>
</reference>
<dbReference type="Proteomes" id="UP001373714">
    <property type="component" value="Unassembled WGS sequence"/>
</dbReference>
<sequence length="292" mass="33992">MSAKKYVDWISKRKKAFSRLVHRRKGCPILDLPLDLKLYLLSNVPDSQTLFALAKTCKAFYTAFAAHQASLLRSARLKQLYQNRFFLASCAINCLWTDPALNKRGAVELCSYMRETYFSTHLYGPSGESGTPRGMMEQLEDKSSYLRGLMRSQDPDIDMRIDRIGTSPEFRHEASQAVDALHELVDRFWIFWNRIPIEERKEFYDSYLVTRRIVLHSILGMWMLRLLQAESGPHPPLHFYQDDGREKLSEAADDHSQICMQGLFEDVIGRRWPGGHEPKVWFRLIVLFFYSG</sequence>
<dbReference type="InterPro" id="IPR001810">
    <property type="entry name" value="F-box_dom"/>
</dbReference>
<gene>
    <name evidence="2" type="ORF">TWF730_003741</name>
</gene>
<evidence type="ECO:0000313" key="2">
    <source>
        <dbReference type="EMBL" id="KAK6334527.1"/>
    </source>
</evidence>
<dbReference type="SUPFAM" id="SSF81383">
    <property type="entry name" value="F-box domain"/>
    <property type="match status" value="1"/>
</dbReference>
<dbReference type="InterPro" id="IPR036047">
    <property type="entry name" value="F-box-like_dom_sf"/>
</dbReference>
<evidence type="ECO:0000313" key="3">
    <source>
        <dbReference type="Proteomes" id="UP001373714"/>
    </source>
</evidence>
<dbReference type="AlphaFoldDB" id="A0AAV9U3C2"/>
<proteinExistence type="predicted"/>
<keyword evidence="3" id="KW-1185">Reference proteome</keyword>
<comment type="caution">
    <text evidence="2">The sequence shown here is derived from an EMBL/GenBank/DDBJ whole genome shotgun (WGS) entry which is preliminary data.</text>
</comment>
<dbReference type="EMBL" id="JAVHNS010000015">
    <property type="protein sequence ID" value="KAK6334527.1"/>
    <property type="molecule type" value="Genomic_DNA"/>
</dbReference>
<dbReference type="Pfam" id="PF00646">
    <property type="entry name" value="F-box"/>
    <property type="match status" value="1"/>
</dbReference>